<feature type="domain" description="DUF6589" evidence="3">
    <location>
        <begin position="1024"/>
        <end position="1133"/>
    </location>
</feature>
<dbReference type="InterPro" id="IPR036770">
    <property type="entry name" value="Ankyrin_rpt-contain_sf"/>
</dbReference>
<protein>
    <submittedName>
        <fullName evidence="5">Uncharacterized protein LOC118419939</fullName>
    </submittedName>
</protein>
<feature type="compositionally biased region" description="Low complexity" evidence="2">
    <location>
        <begin position="39"/>
        <end position="48"/>
    </location>
</feature>
<evidence type="ECO:0000313" key="5">
    <source>
        <dbReference type="RefSeq" id="XP_035682503.1"/>
    </source>
</evidence>
<dbReference type="RefSeq" id="XP_035682503.1">
    <property type="nucleotide sequence ID" value="XM_035826610.1"/>
</dbReference>
<dbReference type="Proteomes" id="UP000001554">
    <property type="component" value="Chromosome 7"/>
</dbReference>
<dbReference type="KEGG" id="bfo:118419939"/>
<dbReference type="InterPro" id="IPR002110">
    <property type="entry name" value="Ankyrin_rpt"/>
</dbReference>
<reference evidence="4" key="1">
    <citation type="journal article" date="2020" name="Nat. Ecol. Evol.">
        <title>Deeply conserved synteny resolves early events in vertebrate evolution.</title>
        <authorList>
            <person name="Simakov O."/>
            <person name="Marletaz F."/>
            <person name="Yue J.X."/>
            <person name="O'Connell B."/>
            <person name="Jenkins J."/>
            <person name="Brandt A."/>
            <person name="Calef R."/>
            <person name="Tung C.H."/>
            <person name="Huang T.K."/>
            <person name="Schmutz J."/>
            <person name="Satoh N."/>
            <person name="Yu J.K."/>
            <person name="Putnam N.H."/>
            <person name="Green R.E."/>
            <person name="Rokhsar D.S."/>
        </authorList>
    </citation>
    <scope>NUCLEOTIDE SEQUENCE [LARGE SCALE GENOMIC DNA]</scope>
    <source>
        <strain evidence="4">S238N-H82</strain>
    </source>
</reference>
<dbReference type="PROSITE" id="PS50088">
    <property type="entry name" value="ANK_REPEAT"/>
    <property type="match status" value="1"/>
</dbReference>
<evidence type="ECO:0000256" key="1">
    <source>
        <dbReference type="PROSITE-ProRule" id="PRU00023"/>
    </source>
</evidence>
<sequence length="1242" mass="140417">MADGESSDDDRPLARCLLDDIETSSDDDKPLARFLPEQSPSTTTPTNTPRKDKKRLMTPKSKALPQPSSKRASTGSAWSQQEKVRSLVRGYLLSRLEEGAEEDSVLMEDVQTGLQSHCEQMAKHCSNKEEEEEASADTSTVSGITITRIAKSVFTVNYKAKRKVLSGLRWKPTTLDSLQLATGTTAQIENIQTLIRKVDKDLEESWAHLSKFGTEHHVASQFEGLWAKRNKLVSTLVQLYREHIDSLREHEKSGTQLSKQQQVKLSEEMKAFEKMVGVGLRERAIDDVPVTFFSQIATALPDECPLIHSILWTLVVTEEKSRNKLKTNAFKMKSAVHALCGLLDLRSSRANNDVTILFGLVAVSYGAGKQFVSLLQHLGLSESWDTLMGFMGKRLDSFQTVIDDKFGDGGPVMFGYDNINILRAVRHVRVMKGRAQMWNFTVRMAIKPDLEGIEELFTTKETAEMPQKPVEDLSEDDVFLQSHPDLAQVWERAQDDYYLDLLDTALNILPKDTQDQTHKTTAQQKSWLSKQDLKNSHTYTILQRPADPPNSKKTDILVLPLSTENEATLTGTACINEEFAKEFNIPINRSDTKYLPFDENSIQFDISLARKRFEFHQSIEQHRVDQVAILNSISHDPWDEGREEVPVDIEDQQDNGDEGPASSRHLGSLRRRWKEEDEKMRKVVSDMQDRLATANRAGNVADLEQFSRYVSDSKDSWSEIRDHLGRSIVHAVVEGGNVDLLKYLLTAGVNADSKEGCGATPLCLAVLRHDNAMIKCLLETEAVSVDGHTFLHFPSPLNIATKMGQNDTLDIMEKLLPSPEEDCNQYMQFVNEVEKEPQNALDDLITQMEQVEVQDEVYTFHRKNAPNVTVGDGLTNKNHLHCRLSDEVAFGWTSEMPGDMHASGYAEECFAKSQGPGGLYHIITDVLKRKKVKQETYGKDKFKDNNLQLIREANRDVAFGYGLSAVLEFSGSELFPTEQELASCGQDKGPLLLSRFKDWIASCSEDDVAFRYRIQGVSLFGPLMRLYNTSIKNGDGQGREAVWMVLLPIFSQSKKKNYWIEALAHVVNMTAAWPIAIRKMVQQNCSVSVEGREGHNIACDEFVETHIVKPLKQYCSGQTTLKTLQKLNVNLQIVGSARACYKSKGGFDIHNTKRHSEPAPLLDQIFVCLFCLKEQFFKYDPERRKAKVYPITDSQKFVPNDRCDVYSKGCEKVKANFKRKMFDIFPNRRRVPSVFRENVPTL</sequence>
<name>A0A9J7LHR4_BRAFL</name>
<dbReference type="SMART" id="SM00248">
    <property type="entry name" value="ANK"/>
    <property type="match status" value="3"/>
</dbReference>
<feature type="region of interest" description="Disordered" evidence="2">
    <location>
        <begin position="1"/>
        <end position="80"/>
    </location>
</feature>
<dbReference type="Pfam" id="PF12796">
    <property type="entry name" value="Ank_2"/>
    <property type="match status" value="1"/>
</dbReference>
<dbReference type="Pfam" id="PF20231">
    <property type="entry name" value="DUF6589"/>
    <property type="match status" value="1"/>
</dbReference>
<dbReference type="OrthoDB" id="5989593at2759"/>
<reference evidence="5" key="2">
    <citation type="submission" date="2025-08" db="UniProtKB">
        <authorList>
            <consortium name="RefSeq"/>
        </authorList>
    </citation>
    <scope>IDENTIFICATION</scope>
    <source>
        <strain evidence="5">S238N-H82</strain>
        <tissue evidence="5">Testes</tissue>
    </source>
</reference>
<evidence type="ECO:0000259" key="3">
    <source>
        <dbReference type="Pfam" id="PF20231"/>
    </source>
</evidence>
<evidence type="ECO:0000313" key="4">
    <source>
        <dbReference type="Proteomes" id="UP000001554"/>
    </source>
</evidence>
<evidence type="ECO:0000256" key="2">
    <source>
        <dbReference type="SAM" id="MobiDB-lite"/>
    </source>
</evidence>
<keyword evidence="4" id="KW-1185">Reference proteome</keyword>
<feature type="compositionally biased region" description="Polar residues" evidence="2">
    <location>
        <begin position="66"/>
        <end position="80"/>
    </location>
</feature>
<dbReference type="SUPFAM" id="SSF48403">
    <property type="entry name" value="Ankyrin repeat"/>
    <property type="match status" value="1"/>
</dbReference>
<gene>
    <name evidence="5" type="primary">LOC118419939</name>
</gene>
<dbReference type="GeneID" id="118419939"/>
<dbReference type="InterPro" id="IPR046496">
    <property type="entry name" value="DUF6589"/>
</dbReference>
<feature type="repeat" description="ANK" evidence="1">
    <location>
        <begin position="724"/>
        <end position="756"/>
    </location>
</feature>
<feature type="region of interest" description="Disordered" evidence="2">
    <location>
        <begin position="650"/>
        <end position="671"/>
    </location>
</feature>
<dbReference type="AlphaFoldDB" id="A0A9J7LHR4"/>
<proteinExistence type="predicted"/>
<organism evidence="4 5">
    <name type="scientific">Branchiostoma floridae</name>
    <name type="common">Florida lancelet</name>
    <name type="synonym">Amphioxus</name>
    <dbReference type="NCBI Taxonomy" id="7739"/>
    <lineage>
        <taxon>Eukaryota</taxon>
        <taxon>Metazoa</taxon>
        <taxon>Chordata</taxon>
        <taxon>Cephalochordata</taxon>
        <taxon>Leptocardii</taxon>
        <taxon>Amphioxiformes</taxon>
        <taxon>Branchiostomatidae</taxon>
        <taxon>Branchiostoma</taxon>
    </lineage>
</organism>
<accession>A0A9J7LHR4</accession>
<dbReference type="PROSITE" id="PS50297">
    <property type="entry name" value="ANK_REP_REGION"/>
    <property type="match status" value="1"/>
</dbReference>
<keyword evidence="1" id="KW-0040">ANK repeat</keyword>
<dbReference type="Gene3D" id="1.25.40.20">
    <property type="entry name" value="Ankyrin repeat-containing domain"/>
    <property type="match status" value="1"/>
</dbReference>